<evidence type="ECO:0000256" key="6">
    <source>
        <dbReference type="ARBA" id="ARBA00022679"/>
    </source>
</evidence>
<dbReference type="CDD" id="cd00082">
    <property type="entry name" value="HisKA"/>
    <property type="match status" value="1"/>
</dbReference>
<dbReference type="CDD" id="cd00075">
    <property type="entry name" value="HATPase"/>
    <property type="match status" value="1"/>
</dbReference>
<evidence type="ECO:0000256" key="14">
    <source>
        <dbReference type="SAM" id="Phobius"/>
    </source>
</evidence>
<feature type="transmembrane region" description="Helical" evidence="14">
    <location>
        <begin position="39"/>
        <end position="60"/>
    </location>
</feature>
<dbReference type="PRINTS" id="PR00344">
    <property type="entry name" value="BCTRLSENSOR"/>
</dbReference>
<dbReference type="Gene3D" id="3.30.565.10">
    <property type="entry name" value="Histidine kinase-like ATPase, C-terminal domain"/>
    <property type="match status" value="1"/>
</dbReference>
<dbReference type="PANTHER" id="PTHR43065:SF53">
    <property type="entry name" value="SPORULATION KINASE B"/>
    <property type="match status" value="1"/>
</dbReference>
<evidence type="ECO:0000256" key="11">
    <source>
        <dbReference type="ARBA" id="ARBA00022989"/>
    </source>
</evidence>
<keyword evidence="11 14" id="KW-1133">Transmembrane helix</keyword>
<dbReference type="SMART" id="SM00388">
    <property type="entry name" value="HisKA"/>
    <property type="match status" value="1"/>
</dbReference>
<sequence length="426" mass="48548">MALSKDLLLNLLLILTPIFAYHVLLMDRIASKSPRLDPWLFGLVYGVASDLCMLFPIAFGEDFLWDLRWVPYLIAVLYGGWRSGVSATVLLLGYRLYVGGGIAFYAVVACAVVVFACAMWFRKRYVTYSMSQKVIGSIGLSIVTFLIMMASIWYVFDARDSVEYLIRRGYLFYWMYAGLYVFAMTFSVLLIESLMENFRMREEIRKSEKLNIISDLAASIAHEVRNPLTVVRGFIQLSQSSMDEVNKGYMRTAIAELDRAEFIISDYLNFAKPEFEHLEHVDVGHEIQQIVSFMTSFATMQAVELRFDAQESLFVFADKVKLKQVIINLVKNSVEAIRHGGYVEVRALRDRDRVRIHVIDDGEGMTPAQTERLGKPFYSTKEKGTGLGLMVTFRIVEAMQGTLTFHSEKGRGTKATISIPYSQQRK</sequence>
<keyword evidence="6" id="KW-0808">Transferase</keyword>
<dbReference type="Pfam" id="PF02518">
    <property type="entry name" value="HATPase_c"/>
    <property type="match status" value="1"/>
</dbReference>
<evidence type="ECO:0000256" key="3">
    <source>
        <dbReference type="ARBA" id="ARBA00012438"/>
    </source>
</evidence>
<keyword evidence="9" id="KW-0418">Kinase</keyword>
<evidence type="ECO:0000256" key="13">
    <source>
        <dbReference type="ARBA" id="ARBA00023136"/>
    </source>
</evidence>
<dbReference type="EMBL" id="JMIR01000001">
    <property type="protein sequence ID" value="KEO85262.1"/>
    <property type="molecule type" value="Genomic_DNA"/>
</dbReference>
<evidence type="ECO:0000256" key="10">
    <source>
        <dbReference type="ARBA" id="ARBA00022840"/>
    </source>
</evidence>
<proteinExistence type="predicted"/>
<dbReference type="PROSITE" id="PS50109">
    <property type="entry name" value="HIS_KIN"/>
    <property type="match status" value="1"/>
</dbReference>
<dbReference type="SUPFAM" id="SSF47384">
    <property type="entry name" value="Homodimeric domain of signal transducing histidine kinase"/>
    <property type="match status" value="1"/>
</dbReference>
<dbReference type="Pfam" id="PF00512">
    <property type="entry name" value="HisKA"/>
    <property type="match status" value="1"/>
</dbReference>
<dbReference type="Gene3D" id="1.10.287.130">
    <property type="match status" value="1"/>
</dbReference>
<evidence type="ECO:0000256" key="5">
    <source>
        <dbReference type="ARBA" id="ARBA00022553"/>
    </source>
</evidence>
<evidence type="ECO:0000313" key="17">
    <source>
        <dbReference type="Proteomes" id="UP000027931"/>
    </source>
</evidence>
<feature type="domain" description="Histidine kinase" evidence="15">
    <location>
        <begin position="219"/>
        <end position="423"/>
    </location>
</feature>
<dbReference type="EC" id="2.7.13.3" evidence="3"/>
<keyword evidence="5" id="KW-0597">Phosphoprotein</keyword>
<feature type="transmembrane region" description="Helical" evidence="14">
    <location>
        <begin position="72"/>
        <end position="96"/>
    </location>
</feature>
<organism evidence="16 17">
    <name type="scientific">Tumebacillus flagellatus</name>
    <dbReference type="NCBI Taxonomy" id="1157490"/>
    <lineage>
        <taxon>Bacteria</taxon>
        <taxon>Bacillati</taxon>
        <taxon>Bacillota</taxon>
        <taxon>Bacilli</taxon>
        <taxon>Bacillales</taxon>
        <taxon>Alicyclobacillaceae</taxon>
        <taxon>Tumebacillus</taxon>
    </lineage>
</organism>
<keyword evidence="8" id="KW-0547">Nucleotide-binding</keyword>
<protein>
    <recommendedName>
        <fullName evidence="3">histidine kinase</fullName>
        <ecNumber evidence="3">2.7.13.3</ecNumber>
    </recommendedName>
</protein>
<reference evidence="16 17" key="1">
    <citation type="journal article" date="2013" name="Int. J. Syst. Evol. Microbiol.">
        <title>Tumebacillus flagellatus sp. nov., an alpha-amylase/pullulanase-producing bacterium isolated from cassava wastewater.</title>
        <authorList>
            <person name="Wang Q."/>
            <person name="Xie N."/>
            <person name="Qin Y."/>
            <person name="Shen N."/>
            <person name="Zhu J."/>
            <person name="Mi H."/>
            <person name="Huang R."/>
        </authorList>
    </citation>
    <scope>NUCLEOTIDE SEQUENCE [LARGE SCALE GENOMIC DNA]</scope>
    <source>
        <strain evidence="16 17">GST4</strain>
    </source>
</reference>
<dbReference type="PANTHER" id="PTHR43065">
    <property type="entry name" value="SENSOR HISTIDINE KINASE"/>
    <property type="match status" value="1"/>
</dbReference>
<evidence type="ECO:0000256" key="12">
    <source>
        <dbReference type="ARBA" id="ARBA00023012"/>
    </source>
</evidence>
<evidence type="ECO:0000259" key="15">
    <source>
        <dbReference type="PROSITE" id="PS50109"/>
    </source>
</evidence>
<dbReference type="SMART" id="SM00387">
    <property type="entry name" value="HATPase_c"/>
    <property type="match status" value="1"/>
</dbReference>
<keyword evidence="7 14" id="KW-0812">Transmembrane</keyword>
<evidence type="ECO:0000256" key="1">
    <source>
        <dbReference type="ARBA" id="ARBA00000085"/>
    </source>
</evidence>
<feature type="transmembrane region" description="Helical" evidence="14">
    <location>
        <begin position="102"/>
        <end position="122"/>
    </location>
</feature>
<feature type="transmembrane region" description="Helical" evidence="14">
    <location>
        <begin position="171"/>
        <end position="191"/>
    </location>
</feature>
<comment type="subcellular location">
    <subcellularLocation>
        <location evidence="2">Cell membrane</location>
        <topology evidence="2">Multi-pass membrane protein</topology>
    </subcellularLocation>
</comment>
<dbReference type="GO" id="GO:0000155">
    <property type="term" value="F:phosphorelay sensor kinase activity"/>
    <property type="evidence" value="ECO:0007669"/>
    <property type="project" value="InterPro"/>
</dbReference>
<comment type="caution">
    <text evidence="16">The sequence shown here is derived from an EMBL/GenBank/DDBJ whole genome shotgun (WGS) entry which is preliminary data.</text>
</comment>
<keyword evidence="12" id="KW-0902">Two-component regulatory system</keyword>
<keyword evidence="17" id="KW-1185">Reference proteome</keyword>
<keyword evidence="13 14" id="KW-0472">Membrane</keyword>
<dbReference type="GO" id="GO:0005886">
    <property type="term" value="C:plasma membrane"/>
    <property type="evidence" value="ECO:0007669"/>
    <property type="project" value="UniProtKB-SubCell"/>
</dbReference>
<dbReference type="GO" id="GO:0071555">
    <property type="term" value="P:cell wall organization"/>
    <property type="evidence" value="ECO:0007669"/>
    <property type="project" value="InterPro"/>
</dbReference>
<dbReference type="SUPFAM" id="SSF55874">
    <property type="entry name" value="ATPase domain of HSP90 chaperone/DNA topoisomerase II/histidine kinase"/>
    <property type="match status" value="1"/>
</dbReference>
<dbReference type="InterPro" id="IPR003661">
    <property type="entry name" value="HisK_dim/P_dom"/>
</dbReference>
<comment type="catalytic activity">
    <reaction evidence="1">
        <text>ATP + protein L-histidine = ADP + protein N-phospho-L-histidine.</text>
        <dbReference type="EC" id="2.7.13.3"/>
    </reaction>
</comment>
<evidence type="ECO:0000313" key="16">
    <source>
        <dbReference type="EMBL" id="KEO85262.1"/>
    </source>
</evidence>
<evidence type="ECO:0000256" key="9">
    <source>
        <dbReference type="ARBA" id="ARBA00022777"/>
    </source>
</evidence>
<keyword evidence="4" id="KW-1003">Cell membrane</keyword>
<dbReference type="STRING" id="1157490.EL26_01505"/>
<dbReference type="InterPro" id="IPR036097">
    <property type="entry name" value="HisK_dim/P_sf"/>
</dbReference>
<name>A0A074MHU7_9BACL</name>
<dbReference type="Proteomes" id="UP000027931">
    <property type="component" value="Unassembled WGS sequence"/>
</dbReference>
<dbReference type="InterPro" id="IPR003594">
    <property type="entry name" value="HATPase_dom"/>
</dbReference>
<dbReference type="GO" id="GO:0005524">
    <property type="term" value="F:ATP binding"/>
    <property type="evidence" value="ECO:0007669"/>
    <property type="project" value="UniProtKB-KW"/>
</dbReference>
<evidence type="ECO:0000256" key="8">
    <source>
        <dbReference type="ARBA" id="ARBA00022741"/>
    </source>
</evidence>
<dbReference type="InterPro" id="IPR011620">
    <property type="entry name" value="Sig_transdc_His_kinase_LytS_TM"/>
</dbReference>
<keyword evidence="10" id="KW-0067">ATP-binding</keyword>
<feature type="transmembrane region" description="Helical" evidence="14">
    <location>
        <begin position="134"/>
        <end position="156"/>
    </location>
</feature>
<dbReference type="InterPro" id="IPR005467">
    <property type="entry name" value="His_kinase_dom"/>
</dbReference>
<evidence type="ECO:0000256" key="7">
    <source>
        <dbReference type="ARBA" id="ARBA00022692"/>
    </source>
</evidence>
<dbReference type="eggNOG" id="COG4191">
    <property type="taxonomic scope" value="Bacteria"/>
</dbReference>
<dbReference type="Pfam" id="PF07694">
    <property type="entry name" value="5TM-5TMR_LYT"/>
    <property type="match status" value="1"/>
</dbReference>
<dbReference type="InterPro" id="IPR036890">
    <property type="entry name" value="HATPase_C_sf"/>
</dbReference>
<evidence type="ECO:0000256" key="2">
    <source>
        <dbReference type="ARBA" id="ARBA00004651"/>
    </source>
</evidence>
<evidence type="ECO:0000256" key="4">
    <source>
        <dbReference type="ARBA" id="ARBA00022475"/>
    </source>
</evidence>
<gene>
    <name evidence="16" type="ORF">EL26_01505</name>
</gene>
<dbReference type="AlphaFoldDB" id="A0A074MHU7"/>
<dbReference type="InterPro" id="IPR004358">
    <property type="entry name" value="Sig_transdc_His_kin-like_C"/>
</dbReference>
<accession>A0A074MHU7</accession>